<dbReference type="PANTHER" id="PTHR40072">
    <property type="entry name" value="MOLYBDOPTERIN-GUANINE DINUCLEOTIDE BIOSYNTHESIS ADAPTER PROTEIN-RELATED"/>
    <property type="match status" value="1"/>
</dbReference>
<comment type="caution">
    <text evidence="2">The sequence shown here is derived from an EMBL/GenBank/DDBJ whole genome shotgun (WGS) entry which is preliminary data.</text>
</comment>
<dbReference type="CDD" id="cd03116">
    <property type="entry name" value="MobB"/>
    <property type="match status" value="1"/>
</dbReference>
<dbReference type="Gene3D" id="3.40.50.300">
    <property type="entry name" value="P-loop containing nucleotide triphosphate hydrolases"/>
    <property type="match status" value="1"/>
</dbReference>
<dbReference type="SUPFAM" id="SSF52540">
    <property type="entry name" value="P-loop containing nucleoside triphosphate hydrolases"/>
    <property type="match status" value="1"/>
</dbReference>
<evidence type="ECO:0000313" key="3">
    <source>
        <dbReference type="Proteomes" id="UP000543030"/>
    </source>
</evidence>
<protein>
    <submittedName>
        <fullName evidence="2">Molybdopterin-guanine dinucleotide biosynthesis protein B</fullName>
    </submittedName>
</protein>
<dbReference type="RefSeq" id="WP_184102226.1">
    <property type="nucleotide sequence ID" value="NZ_JACHHN010000007.1"/>
</dbReference>
<evidence type="ECO:0000259" key="1">
    <source>
        <dbReference type="Pfam" id="PF03205"/>
    </source>
</evidence>
<dbReference type="NCBIfam" id="TIGR00176">
    <property type="entry name" value="mobB"/>
    <property type="match status" value="1"/>
</dbReference>
<sequence length="168" mass="18347">MRRVFGLVGSSGSGKTTLLEKLIATFTARGVSVNAIKHSHHDIELEPSGKDSARFRAAGAAEVMVVSPFRYAIFHELRDEPEPEIATQLARLGPAQLTLVEGFRRHSFPKLEVWRSANGKPPRFVDDPSIIAFVSDDLSPVPHELACFGLEEVTAIADFILQSAPEIA</sequence>
<evidence type="ECO:0000313" key="2">
    <source>
        <dbReference type="EMBL" id="MBB5192551.1"/>
    </source>
</evidence>
<dbReference type="InterPro" id="IPR027417">
    <property type="entry name" value="P-loop_NTPase"/>
</dbReference>
<dbReference type="EMBL" id="JACHHN010000007">
    <property type="protein sequence ID" value="MBB5192551.1"/>
    <property type="molecule type" value="Genomic_DNA"/>
</dbReference>
<dbReference type="InterPro" id="IPR004435">
    <property type="entry name" value="MobB_dom"/>
</dbReference>
<organism evidence="2 3">
    <name type="scientific">Silvimonas terrae</name>
    <dbReference type="NCBI Taxonomy" id="300266"/>
    <lineage>
        <taxon>Bacteria</taxon>
        <taxon>Pseudomonadati</taxon>
        <taxon>Pseudomonadota</taxon>
        <taxon>Betaproteobacteria</taxon>
        <taxon>Neisseriales</taxon>
        <taxon>Chitinibacteraceae</taxon>
        <taxon>Silvimonas</taxon>
    </lineage>
</organism>
<dbReference type="AlphaFoldDB" id="A0A840RK72"/>
<dbReference type="Pfam" id="PF03205">
    <property type="entry name" value="MobB"/>
    <property type="match status" value="1"/>
</dbReference>
<reference evidence="2 3" key="1">
    <citation type="submission" date="2020-08" db="EMBL/GenBank/DDBJ databases">
        <title>Genomic Encyclopedia of Type Strains, Phase IV (KMG-IV): sequencing the most valuable type-strain genomes for metagenomic binning, comparative biology and taxonomic classification.</title>
        <authorList>
            <person name="Goeker M."/>
        </authorList>
    </citation>
    <scope>NUCLEOTIDE SEQUENCE [LARGE SCALE GENOMIC DNA]</scope>
    <source>
        <strain evidence="2 3">DSM 18233</strain>
    </source>
</reference>
<dbReference type="InterPro" id="IPR052539">
    <property type="entry name" value="MGD_biosynthesis_adapter"/>
</dbReference>
<gene>
    <name evidence="2" type="ORF">HNQ50_003295</name>
</gene>
<accession>A0A840RK72</accession>
<proteinExistence type="predicted"/>
<dbReference type="Proteomes" id="UP000543030">
    <property type="component" value="Unassembled WGS sequence"/>
</dbReference>
<dbReference type="GO" id="GO:0005525">
    <property type="term" value="F:GTP binding"/>
    <property type="evidence" value="ECO:0007669"/>
    <property type="project" value="InterPro"/>
</dbReference>
<keyword evidence="3" id="KW-1185">Reference proteome</keyword>
<dbReference type="GO" id="GO:0006777">
    <property type="term" value="P:Mo-molybdopterin cofactor biosynthetic process"/>
    <property type="evidence" value="ECO:0007669"/>
    <property type="project" value="InterPro"/>
</dbReference>
<feature type="domain" description="Molybdopterin-guanine dinucleotide biosynthesis protein B (MobB)" evidence="1">
    <location>
        <begin position="4"/>
        <end position="136"/>
    </location>
</feature>
<name>A0A840RK72_9NEIS</name>
<dbReference type="PANTHER" id="PTHR40072:SF1">
    <property type="entry name" value="MOLYBDOPTERIN-GUANINE DINUCLEOTIDE BIOSYNTHESIS ADAPTER PROTEIN"/>
    <property type="match status" value="1"/>
</dbReference>